<dbReference type="KEGG" id="rpod:E0E05_04695"/>
<evidence type="ECO:0000313" key="1">
    <source>
        <dbReference type="EMBL" id="QBK29960.1"/>
    </source>
</evidence>
<evidence type="ECO:0000313" key="2">
    <source>
        <dbReference type="Proteomes" id="UP000293719"/>
    </source>
</evidence>
<dbReference type="OrthoDB" id="9922526at2"/>
<dbReference type="EMBL" id="CP036532">
    <property type="protein sequence ID" value="QBK29960.1"/>
    <property type="molecule type" value="Genomic_DNA"/>
</dbReference>
<name>A0A4P6V0T7_9HYPH</name>
<gene>
    <name evidence="1" type="ORF">E0E05_04695</name>
</gene>
<accession>A0A4P6V0T7</accession>
<dbReference type="Proteomes" id="UP000293719">
    <property type="component" value="Chromosome"/>
</dbReference>
<dbReference type="GeneID" id="90766586"/>
<dbReference type="AlphaFoldDB" id="A0A4P6V0T7"/>
<protein>
    <submittedName>
        <fullName evidence="1">Uncharacterized protein</fullName>
    </submittedName>
</protein>
<keyword evidence="2" id="KW-1185">Reference proteome</keyword>
<reference evidence="1 2" key="1">
    <citation type="journal article" date="2017" name="Int. J. Syst. Evol. Microbiol.">
        <title>Roseitalea porphyridii gen. nov., sp. nov., isolated from a red alga, and reclassification of Hoeflea suaedae Chung et al. 2013 as Pseudohoeflea suaedae gen. nov., comb. nov.</title>
        <authorList>
            <person name="Hyeon J.W."/>
            <person name="Jeong S.E."/>
            <person name="Baek K."/>
            <person name="Jeon C.O."/>
        </authorList>
    </citation>
    <scope>NUCLEOTIDE SEQUENCE [LARGE SCALE GENOMIC DNA]</scope>
    <source>
        <strain evidence="1 2">MA7-20</strain>
    </source>
</reference>
<dbReference type="RefSeq" id="WP_131615667.1">
    <property type="nucleotide sequence ID" value="NZ_CP036532.1"/>
</dbReference>
<sequence>MARNAATWLVATIAWLLVGMTGAAIGAELDGAATERLVARLGDMRGAIKPVTDRFGDHDRTATHSVPTDTSARTALLPELEPMAPFSGPLFLLIGEPVARPMPDRPVRIVYQGTVLADNGERW</sequence>
<organism evidence="1 2">
    <name type="scientific">Roseitalea porphyridii</name>
    <dbReference type="NCBI Taxonomy" id="1852022"/>
    <lineage>
        <taxon>Bacteria</taxon>
        <taxon>Pseudomonadati</taxon>
        <taxon>Pseudomonadota</taxon>
        <taxon>Alphaproteobacteria</taxon>
        <taxon>Hyphomicrobiales</taxon>
        <taxon>Ahrensiaceae</taxon>
        <taxon>Roseitalea</taxon>
    </lineage>
</organism>
<proteinExistence type="predicted"/>